<feature type="transmembrane region" description="Helical" evidence="1">
    <location>
        <begin position="127"/>
        <end position="144"/>
    </location>
</feature>
<evidence type="ECO:0000313" key="3">
    <source>
        <dbReference type="Proteomes" id="UP000012589"/>
    </source>
</evidence>
<dbReference type="STRING" id="1235802.C823_04673"/>
<feature type="transmembrane region" description="Helical" evidence="1">
    <location>
        <begin position="84"/>
        <end position="106"/>
    </location>
</feature>
<dbReference type="EMBL" id="AQFT01000136">
    <property type="protein sequence ID" value="EMZ21100.1"/>
    <property type="molecule type" value="Genomic_DNA"/>
</dbReference>
<gene>
    <name evidence="2" type="ORF">C823_04673</name>
</gene>
<feature type="transmembrane region" description="Helical" evidence="1">
    <location>
        <begin position="59"/>
        <end position="78"/>
    </location>
</feature>
<protein>
    <submittedName>
        <fullName evidence="2">Uncharacterized protein</fullName>
    </submittedName>
</protein>
<evidence type="ECO:0000313" key="2">
    <source>
        <dbReference type="EMBL" id="EMZ21100.1"/>
    </source>
</evidence>
<dbReference type="Proteomes" id="UP000012589">
    <property type="component" value="Unassembled WGS sequence"/>
</dbReference>
<feature type="transmembrane region" description="Helical" evidence="1">
    <location>
        <begin position="29"/>
        <end position="47"/>
    </location>
</feature>
<dbReference type="HOGENOM" id="CLU_1439116_0_0_9"/>
<dbReference type="AlphaFoldDB" id="N2A4U3"/>
<proteinExistence type="predicted"/>
<comment type="caution">
    <text evidence="2">The sequence shown here is derived from an EMBL/GenBank/DDBJ whole genome shotgun (WGS) entry which is preliminary data.</text>
</comment>
<keyword evidence="1" id="KW-0812">Transmembrane</keyword>
<reference evidence="2 3" key="1">
    <citation type="journal article" date="2014" name="Genome Announc.">
        <title>Draft genome sequences of the altered schaedler flora, a defined bacterial community from gnotobiotic mice.</title>
        <authorList>
            <person name="Wannemuehler M.J."/>
            <person name="Overstreet A.M."/>
            <person name="Ward D.V."/>
            <person name="Phillips G.J."/>
        </authorList>
    </citation>
    <scope>NUCLEOTIDE SEQUENCE [LARGE SCALE GENOMIC DNA]</scope>
    <source>
        <strain evidence="2 3">ASF492</strain>
    </source>
</reference>
<keyword evidence="3" id="KW-1185">Reference proteome</keyword>
<feature type="transmembrane region" description="Helical" evidence="1">
    <location>
        <begin position="150"/>
        <end position="171"/>
    </location>
</feature>
<evidence type="ECO:0000256" key="1">
    <source>
        <dbReference type="SAM" id="Phobius"/>
    </source>
</evidence>
<accession>N2A4U3</accession>
<keyword evidence="1" id="KW-1133">Transmembrane helix</keyword>
<keyword evidence="1" id="KW-0472">Membrane</keyword>
<sequence length="188" mass="21833">MATFLTTIFHSSTYPYIHKEVIMVASDSLIALNQIINCISIIVYGWIWNNKSEKLFNFYPVYCVLETVFGILTTIYAITTRNIVAYYLLDTIVFAVITRNICCGGVKLRAIRYNSEEKREHFDNNNNSVSSLATILGSVIAMFLNLNFEIMLCVATFGNMIDNLFYIFIFYHTKECRKKRKYTYGDYM</sequence>
<organism evidence="2 3">
    <name type="scientific">Eubacterium plexicaudatum ASF492</name>
    <dbReference type="NCBI Taxonomy" id="1235802"/>
    <lineage>
        <taxon>Bacteria</taxon>
        <taxon>Bacillati</taxon>
        <taxon>Bacillota</taxon>
        <taxon>Clostridia</taxon>
        <taxon>Eubacteriales</taxon>
        <taxon>Eubacteriaceae</taxon>
        <taxon>Eubacterium</taxon>
    </lineage>
</organism>
<name>N2A4U3_9FIRM</name>
<dbReference type="PATRIC" id="fig|1235802.3.peg.4935"/>